<sequence>MGRLRCRPYAIAAKLPPTGFGTVSYEKRFSSGLGAAVQDAAYILITIALFVALAIIVRQVERL</sequence>
<dbReference type="AlphaFoldDB" id="A0A1H3R5W3"/>
<keyword evidence="1" id="KW-0472">Membrane</keyword>
<keyword evidence="3" id="KW-1185">Reference proteome</keyword>
<keyword evidence="1" id="KW-0812">Transmembrane</keyword>
<name>A0A1H3R5W3_9ACTN</name>
<gene>
    <name evidence="2" type="ORF">SAMN05421684_3472</name>
</gene>
<proteinExistence type="predicted"/>
<evidence type="ECO:0000313" key="3">
    <source>
        <dbReference type="Proteomes" id="UP000199632"/>
    </source>
</evidence>
<protein>
    <submittedName>
        <fullName evidence="2">Uncharacterized protein</fullName>
    </submittedName>
</protein>
<keyword evidence="1" id="KW-1133">Transmembrane helix</keyword>
<feature type="transmembrane region" description="Helical" evidence="1">
    <location>
        <begin position="40"/>
        <end position="57"/>
    </location>
</feature>
<accession>A0A1H3R5W3</accession>
<organism evidence="2 3">
    <name type="scientific">Asanoa ishikariensis</name>
    <dbReference type="NCBI Taxonomy" id="137265"/>
    <lineage>
        <taxon>Bacteria</taxon>
        <taxon>Bacillati</taxon>
        <taxon>Actinomycetota</taxon>
        <taxon>Actinomycetes</taxon>
        <taxon>Micromonosporales</taxon>
        <taxon>Micromonosporaceae</taxon>
        <taxon>Asanoa</taxon>
    </lineage>
</organism>
<reference evidence="3" key="1">
    <citation type="submission" date="2016-10" db="EMBL/GenBank/DDBJ databases">
        <authorList>
            <person name="Varghese N."/>
            <person name="Submissions S."/>
        </authorList>
    </citation>
    <scope>NUCLEOTIDE SEQUENCE [LARGE SCALE GENOMIC DNA]</scope>
    <source>
        <strain evidence="3">DSM 44718</strain>
    </source>
</reference>
<dbReference type="EMBL" id="FNQB01000002">
    <property type="protein sequence ID" value="SDZ20705.1"/>
    <property type="molecule type" value="Genomic_DNA"/>
</dbReference>
<dbReference type="STRING" id="137265.SAMN05421684_3472"/>
<dbReference type="Proteomes" id="UP000199632">
    <property type="component" value="Unassembled WGS sequence"/>
</dbReference>
<evidence type="ECO:0000313" key="2">
    <source>
        <dbReference type="EMBL" id="SDZ20705.1"/>
    </source>
</evidence>
<evidence type="ECO:0000256" key="1">
    <source>
        <dbReference type="SAM" id="Phobius"/>
    </source>
</evidence>